<dbReference type="InterPro" id="IPR005880">
    <property type="entry name" value="Ribosomal_uL2_bac/org-type"/>
</dbReference>
<dbReference type="InterPro" id="IPR014722">
    <property type="entry name" value="Rib_uL2_dom2"/>
</dbReference>
<proteinExistence type="inferred from homology"/>
<sequence length="275" mass="30285">MTIVKAKPTSPARRHVISVKSDLHKGKPFKGLLQPKSKNGGRNNNGRITVRHQGGGHKQHYRVIDFKRDKLDIAAVVETIEYDPNRTAHIALLKYKDGERRYIIAPAKLRVGDEIISSDSAEIKTGNSMMLKDIPLGTNVHCIELKPLKGAQLARSAGTSARLIAKEGIYVTLRLQSGETRKVLADCRATLGTVCNSEHNLRSLGKAGAKRWRGVRPTVRGVAMNPVDHPHGGGEGRTSGGRHPSTPWGVPTKGYKTRKNKRTNDLIIRRKGTRK</sequence>
<evidence type="ECO:0000256" key="3">
    <source>
        <dbReference type="ARBA" id="ARBA00023274"/>
    </source>
</evidence>
<gene>
    <name evidence="5" type="primary">rplB</name>
    <name evidence="9" type="ORF">DBW92_00355</name>
</gene>
<evidence type="ECO:0000256" key="6">
    <source>
        <dbReference type="SAM" id="MobiDB-lite"/>
    </source>
</evidence>
<dbReference type="InterPro" id="IPR012340">
    <property type="entry name" value="NA-bd_OB-fold"/>
</dbReference>
<dbReference type="EMBL" id="QOPI01000001">
    <property type="protein sequence ID" value="RCL45700.1"/>
    <property type="molecule type" value="Genomic_DNA"/>
</dbReference>
<keyword evidence="5" id="KW-0699">rRNA-binding</keyword>
<dbReference type="PANTHER" id="PTHR13691:SF5">
    <property type="entry name" value="LARGE RIBOSOMAL SUBUNIT PROTEIN UL2M"/>
    <property type="match status" value="1"/>
</dbReference>
<dbReference type="InterPro" id="IPR008991">
    <property type="entry name" value="Translation_prot_SH3-like_sf"/>
</dbReference>
<dbReference type="InterPro" id="IPR022671">
    <property type="entry name" value="Ribosomal_uL2_CS"/>
</dbReference>
<accession>A0A368C808</accession>
<dbReference type="FunFam" id="2.30.30.30:FF:000001">
    <property type="entry name" value="50S ribosomal protein L2"/>
    <property type="match status" value="1"/>
</dbReference>
<dbReference type="GO" id="GO:0002181">
    <property type="term" value="P:cytoplasmic translation"/>
    <property type="evidence" value="ECO:0007669"/>
    <property type="project" value="TreeGrafter"/>
</dbReference>
<dbReference type="InterPro" id="IPR022669">
    <property type="entry name" value="Ribosomal_uL2_C"/>
</dbReference>
<keyword evidence="3 5" id="KW-0687">Ribonucleoprotein</keyword>
<organism evidence="9 10">
    <name type="scientific">SAR86 cluster bacterium</name>
    <dbReference type="NCBI Taxonomy" id="2030880"/>
    <lineage>
        <taxon>Bacteria</taxon>
        <taxon>Pseudomonadati</taxon>
        <taxon>Pseudomonadota</taxon>
        <taxon>Gammaproteobacteria</taxon>
        <taxon>SAR86 cluster</taxon>
    </lineage>
</organism>
<dbReference type="Pfam" id="PF03947">
    <property type="entry name" value="Ribosomal_L2_C"/>
    <property type="match status" value="1"/>
</dbReference>
<dbReference type="GO" id="GO:0003735">
    <property type="term" value="F:structural constituent of ribosome"/>
    <property type="evidence" value="ECO:0007669"/>
    <property type="project" value="InterPro"/>
</dbReference>
<dbReference type="SMART" id="SM01382">
    <property type="entry name" value="Ribosomal_L2_C"/>
    <property type="match status" value="1"/>
</dbReference>
<comment type="function">
    <text evidence="5">One of the primary rRNA binding proteins. Required for association of the 30S and 50S subunits to form the 70S ribosome, for tRNA binding and peptide bond formation. It has been suggested to have peptidyltransferase activity; this is somewhat controversial. Makes several contacts with the 16S rRNA in the 70S ribosome.</text>
</comment>
<dbReference type="SMART" id="SM01383">
    <property type="entry name" value="Ribosomal_L2"/>
    <property type="match status" value="1"/>
</dbReference>
<dbReference type="InterPro" id="IPR002171">
    <property type="entry name" value="Ribosomal_uL2"/>
</dbReference>
<feature type="domain" description="Large ribosomal subunit protein uL2 C-terminal" evidence="7">
    <location>
        <begin position="123"/>
        <end position="251"/>
    </location>
</feature>
<keyword evidence="5" id="KW-0694">RNA-binding</keyword>
<comment type="similarity">
    <text evidence="1 5">Belongs to the universal ribosomal protein uL2 family.</text>
</comment>
<dbReference type="AlphaFoldDB" id="A0A368C808"/>
<dbReference type="SUPFAM" id="SSF50104">
    <property type="entry name" value="Translation proteins SH3-like domain"/>
    <property type="match status" value="1"/>
</dbReference>
<dbReference type="SUPFAM" id="SSF50249">
    <property type="entry name" value="Nucleic acid-binding proteins"/>
    <property type="match status" value="1"/>
</dbReference>
<protein>
    <recommendedName>
        <fullName evidence="4 5">Large ribosomal subunit protein uL2</fullName>
    </recommendedName>
</protein>
<reference evidence="9 10" key="1">
    <citation type="journal article" date="2018" name="Microbiome">
        <title>Fine metagenomic profile of the Mediterranean stratified and mixed water columns revealed by assembly and recruitment.</title>
        <authorList>
            <person name="Haro-Moreno J.M."/>
            <person name="Lopez-Perez M."/>
            <person name="De La Torre J.R."/>
            <person name="Picazo A."/>
            <person name="Camacho A."/>
            <person name="Rodriguez-Valera F."/>
        </authorList>
    </citation>
    <scope>NUCLEOTIDE SEQUENCE [LARGE SCALE GENOMIC DNA]</scope>
    <source>
        <strain evidence="9">MED-G78</strain>
    </source>
</reference>
<dbReference type="NCBIfam" id="TIGR01171">
    <property type="entry name" value="rplB_bact"/>
    <property type="match status" value="1"/>
</dbReference>
<dbReference type="FunFam" id="2.40.50.140:FF:000003">
    <property type="entry name" value="50S ribosomal protein L2"/>
    <property type="match status" value="1"/>
</dbReference>
<dbReference type="Gene3D" id="2.30.30.30">
    <property type="match status" value="1"/>
</dbReference>
<evidence type="ECO:0000256" key="4">
    <source>
        <dbReference type="ARBA" id="ARBA00035242"/>
    </source>
</evidence>
<evidence type="ECO:0000256" key="2">
    <source>
        <dbReference type="ARBA" id="ARBA00022980"/>
    </source>
</evidence>
<keyword evidence="2 5" id="KW-0689">Ribosomal protein</keyword>
<comment type="caution">
    <text evidence="9">The sequence shown here is derived from an EMBL/GenBank/DDBJ whole genome shotgun (WGS) entry which is preliminary data.</text>
</comment>
<dbReference type="HAMAP" id="MF_01320_B">
    <property type="entry name" value="Ribosomal_uL2_B"/>
    <property type="match status" value="1"/>
</dbReference>
<evidence type="ECO:0000259" key="7">
    <source>
        <dbReference type="SMART" id="SM01382"/>
    </source>
</evidence>
<dbReference type="Pfam" id="PF00181">
    <property type="entry name" value="Ribosomal_L2_N"/>
    <property type="match status" value="1"/>
</dbReference>
<evidence type="ECO:0000256" key="1">
    <source>
        <dbReference type="ARBA" id="ARBA00005636"/>
    </source>
</evidence>
<feature type="region of interest" description="Disordered" evidence="6">
    <location>
        <begin position="222"/>
        <end position="258"/>
    </location>
</feature>
<comment type="subunit">
    <text evidence="5">Part of the 50S ribosomal subunit. Forms a bridge to the 30S subunit in the 70S ribosome.</text>
</comment>
<feature type="domain" description="Large ribosomal subunit protein uL2 RNA-binding" evidence="8">
    <location>
        <begin position="41"/>
        <end position="117"/>
    </location>
</feature>
<dbReference type="PANTHER" id="PTHR13691">
    <property type="entry name" value="RIBOSOMAL PROTEIN L2"/>
    <property type="match status" value="1"/>
</dbReference>
<feature type="region of interest" description="Disordered" evidence="6">
    <location>
        <begin position="28"/>
        <end position="54"/>
    </location>
</feature>
<dbReference type="GO" id="GO:0019843">
    <property type="term" value="F:rRNA binding"/>
    <property type="evidence" value="ECO:0007669"/>
    <property type="project" value="UniProtKB-UniRule"/>
</dbReference>
<dbReference type="Proteomes" id="UP000252915">
    <property type="component" value="Unassembled WGS sequence"/>
</dbReference>
<dbReference type="GO" id="GO:0016740">
    <property type="term" value="F:transferase activity"/>
    <property type="evidence" value="ECO:0007669"/>
    <property type="project" value="InterPro"/>
</dbReference>
<evidence type="ECO:0000256" key="5">
    <source>
        <dbReference type="HAMAP-Rule" id="MF_01320"/>
    </source>
</evidence>
<dbReference type="InterPro" id="IPR022666">
    <property type="entry name" value="Ribosomal_uL2_RNA-bd_dom"/>
</dbReference>
<evidence type="ECO:0000259" key="8">
    <source>
        <dbReference type="SMART" id="SM01383"/>
    </source>
</evidence>
<name>A0A368C808_9GAMM</name>
<dbReference type="FunFam" id="4.10.950.10:FF:000001">
    <property type="entry name" value="50S ribosomal protein L2"/>
    <property type="match status" value="1"/>
</dbReference>
<evidence type="ECO:0000313" key="9">
    <source>
        <dbReference type="EMBL" id="RCL45700.1"/>
    </source>
</evidence>
<dbReference type="GO" id="GO:0015934">
    <property type="term" value="C:large ribosomal subunit"/>
    <property type="evidence" value="ECO:0007669"/>
    <property type="project" value="InterPro"/>
</dbReference>
<dbReference type="Gene3D" id="2.40.50.140">
    <property type="entry name" value="Nucleic acid-binding proteins"/>
    <property type="match status" value="1"/>
</dbReference>
<evidence type="ECO:0000313" key="10">
    <source>
        <dbReference type="Proteomes" id="UP000252915"/>
    </source>
</evidence>
<dbReference type="PIRSF" id="PIRSF002158">
    <property type="entry name" value="Ribosomal_L2"/>
    <property type="match status" value="1"/>
</dbReference>
<dbReference type="Gene3D" id="4.10.950.10">
    <property type="entry name" value="Ribosomal protein L2, domain 3"/>
    <property type="match status" value="1"/>
</dbReference>
<dbReference type="PROSITE" id="PS00467">
    <property type="entry name" value="RIBOSOMAL_L2"/>
    <property type="match status" value="1"/>
</dbReference>
<dbReference type="InterPro" id="IPR014726">
    <property type="entry name" value="Ribosomal_uL2_dom3"/>
</dbReference>